<comment type="subunit">
    <text evidence="4">EntB, EntD, EntE, and EntF form a multienzyme complex called enterobactin synthase.</text>
</comment>
<dbReference type="GO" id="GO:0000287">
    <property type="term" value="F:magnesium ion binding"/>
    <property type="evidence" value="ECO:0007669"/>
    <property type="project" value="InterPro"/>
</dbReference>
<evidence type="ECO:0000256" key="11">
    <source>
        <dbReference type="ARBA" id="ARBA00049191"/>
    </source>
</evidence>
<evidence type="ECO:0000256" key="4">
    <source>
        <dbReference type="ARBA" id="ARBA00011503"/>
    </source>
</evidence>
<evidence type="ECO:0000313" key="17">
    <source>
        <dbReference type="EMBL" id="SFL47753.1"/>
    </source>
</evidence>
<dbReference type="InterPro" id="IPR037143">
    <property type="entry name" value="4-PPantetheinyl_Trfase_dom_sf"/>
</dbReference>
<protein>
    <recommendedName>
        <fullName evidence="5">Enterobactin synthase component D</fullName>
    </recommendedName>
    <alternativeName>
        <fullName evidence="8">4'-phosphopantetheinyl transferase EntD</fullName>
    </alternativeName>
    <alternativeName>
        <fullName evidence="9">Enterochelin synthase D</fullName>
    </alternativeName>
</protein>
<dbReference type="InterPro" id="IPR008278">
    <property type="entry name" value="4-PPantetheinyl_Trfase_dom"/>
</dbReference>
<feature type="domain" description="4'-phosphopantetheinyl transferase N-terminal" evidence="15">
    <location>
        <begin position="88"/>
        <end position="145"/>
    </location>
</feature>
<feature type="binding site" evidence="12">
    <location>
        <position position="157"/>
    </location>
    <ligand>
        <name>CoA</name>
        <dbReference type="ChEBI" id="CHEBI:57287"/>
    </ligand>
</feature>
<evidence type="ECO:0000256" key="8">
    <source>
        <dbReference type="ARBA" id="ARBA00029894"/>
    </source>
</evidence>
<dbReference type="GO" id="GO:0009239">
    <property type="term" value="P:enterobactin biosynthetic process"/>
    <property type="evidence" value="ECO:0007669"/>
    <property type="project" value="UniProtKB-UniPathway"/>
</dbReference>
<dbReference type="Pfam" id="PF17837">
    <property type="entry name" value="4PPT_N"/>
    <property type="match status" value="1"/>
</dbReference>
<feature type="domain" description="4'-phosphopantetheinyl transferase" evidence="14">
    <location>
        <begin position="153"/>
        <end position="249"/>
    </location>
</feature>
<keyword evidence="13" id="KW-0479">Metal-binding</keyword>
<dbReference type="Pfam" id="PF01648">
    <property type="entry name" value="ACPS"/>
    <property type="match status" value="1"/>
</dbReference>
<dbReference type="GO" id="GO:0008897">
    <property type="term" value="F:holo-[acyl-carrier-protein] synthase activity"/>
    <property type="evidence" value="ECO:0007669"/>
    <property type="project" value="InterPro"/>
</dbReference>
<dbReference type="UniPathway" id="UPA00017"/>
<dbReference type="GO" id="GO:0009366">
    <property type="term" value="C:enterobactin synthetase complex"/>
    <property type="evidence" value="ECO:0007669"/>
    <property type="project" value="InterPro"/>
</dbReference>
<dbReference type="Proteomes" id="UP000199579">
    <property type="component" value="Unassembled WGS sequence"/>
</dbReference>
<dbReference type="PANTHER" id="PTHR38096:SF1">
    <property type="entry name" value="ENTEROBACTIN SYNTHASE COMPONENT D"/>
    <property type="match status" value="1"/>
</dbReference>
<evidence type="ECO:0000259" key="15">
    <source>
        <dbReference type="Pfam" id="PF17837"/>
    </source>
</evidence>
<dbReference type="AlphaFoldDB" id="A0A1I4I1C3"/>
<evidence type="ECO:0000313" key="16">
    <source>
        <dbReference type="EMBL" id="SFB63073.1"/>
    </source>
</evidence>
<dbReference type="InterPro" id="IPR003542">
    <property type="entry name" value="Enbac_synth_compD-like"/>
</dbReference>
<evidence type="ECO:0000256" key="1">
    <source>
        <dbReference type="ARBA" id="ARBA00003937"/>
    </source>
</evidence>
<evidence type="ECO:0000256" key="10">
    <source>
        <dbReference type="ARBA" id="ARBA00049176"/>
    </source>
</evidence>
<feature type="binding site" evidence="13">
    <location>
        <position position="157"/>
    </location>
    <ligand>
        <name>Mg(2+)</name>
        <dbReference type="ChEBI" id="CHEBI:18420"/>
    </ligand>
</feature>
<gene>
    <name evidence="16" type="ORF">SAMN04244571_04495</name>
    <name evidence="17" type="ORF">SAMN04244574_04430</name>
</gene>
<feature type="binding site" evidence="12">
    <location>
        <position position="99"/>
    </location>
    <ligand>
        <name>CoA</name>
        <dbReference type="ChEBI" id="CHEBI:57287"/>
    </ligand>
</feature>
<dbReference type="PRINTS" id="PR01399">
    <property type="entry name" value="ENTSNTHTASED"/>
</dbReference>
<dbReference type="EMBL" id="FOKJ01000137">
    <property type="protein sequence ID" value="SFB63073.1"/>
    <property type="molecule type" value="Genomic_DNA"/>
</dbReference>
<comment type="cofactor">
    <cofactor evidence="13">
        <name>Mg(2+)</name>
        <dbReference type="ChEBI" id="CHEBI:18420"/>
    </cofactor>
</comment>
<feature type="binding site" evidence="12">
    <location>
        <position position="202"/>
    </location>
    <ligand>
        <name>CoA</name>
        <dbReference type="ChEBI" id="CHEBI:57287"/>
    </ligand>
</feature>
<evidence type="ECO:0000313" key="19">
    <source>
        <dbReference type="Proteomes" id="UP000199579"/>
    </source>
</evidence>
<reference evidence="17 19" key="1">
    <citation type="submission" date="2016-10" db="EMBL/GenBank/DDBJ databases">
        <authorList>
            <person name="de Groot N.N."/>
        </authorList>
    </citation>
    <scope>NUCLEOTIDE SEQUENCE [LARGE SCALE GENOMIC DNA]</scope>
    <source>
        <strain evidence="17 19">DSM 381</strain>
    </source>
</reference>
<comment type="similarity">
    <text evidence="3">Belongs to the P-Pant transferase superfamily. EntD family.</text>
</comment>
<organism evidence="17 19">
    <name type="scientific">Azotobacter beijerinckii</name>
    <dbReference type="NCBI Taxonomy" id="170623"/>
    <lineage>
        <taxon>Bacteria</taxon>
        <taxon>Pseudomonadati</taxon>
        <taxon>Pseudomonadota</taxon>
        <taxon>Gammaproteobacteria</taxon>
        <taxon>Pseudomonadales</taxon>
        <taxon>Pseudomonadaceae</taxon>
        <taxon>Azotobacter</taxon>
    </lineage>
</organism>
<keyword evidence="7" id="KW-0259">Enterobactin biosynthesis</keyword>
<evidence type="ECO:0000256" key="5">
    <source>
        <dbReference type="ARBA" id="ARBA00019087"/>
    </source>
</evidence>
<evidence type="ECO:0000256" key="12">
    <source>
        <dbReference type="PIRSR" id="PIRSR603542-1"/>
    </source>
</evidence>
<reference evidence="16 18" key="2">
    <citation type="submission" date="2016-10" db="EMBL/GenBank/DDBJ databases">
        <authorList>
            <person name="Varghese N."/>
            <person name="Submissions S."/>
        </authorList>
    </citation>
    <scope>NUCLEOTIDE SEQUENCE [LARGE SCALE GENOMIC DNA]</scope>
    <source>
        <strain evidence="16 18">DSM 282</strain>
    </source>
</reference>
<feature type="binding site" evidence="12">
    <location>
        <begin position="135"/>
        <end position="136"/>
    </location>
    <ligand>
        <name>CoA</name>
        <dbReference type="ChEBI" id="CHEBI:57287"/>
    </ligand>
</feature>
<keyword evidence="13" id="KW-0460">Magnesium</keyword>
<dbReference type="Gene3D" id="3.90.470.20">
    <property type="entry name" value="4'-phosphopantetheinyl transferase domain"/>
    <property type="match status" value="1"/>
</dbReference>
<evidence type="ECO:0000259" key="14">
    <source>
        <dbReference type="Pfam" id="PF01648"/>
    </source>
</evidence>
<keyword evidence="6" id="KW-0808">Transferase</keyword>
<dbReference type="Proteomes" id="UP000198861">
    <property type="component" value="Unassembled WGS sequence"/>
</dbReference>
<feature type="binding site" evidence="12">
    <location>
        <position position="206"/>
    </location>
    <ligand>
        <name>CoA</name>
        <dbReference type="ChEBI" id="CHEBI:57287"/>
    </ligand>
</feature>
<dbReference type="GO" id="GO:0005886">
    <property type="term" value="C:plasma membrane"/>
    <property type="evidence" value="ECO:0007669"/>
    <property type="project" value="TreeGrafter"/>
</dbReference>
<proteinExistence type="inferred from homology"/>
<evidence type="ECO:0000256" key="2">
    <source>
        <dbReference type="ARBA" id="ARBA00004993"/>
    </source>
</evidence>
<evidence type="ECO:0000256" key="13">
    <source>
        <dbReference type="PIRSR" id="PIRSR603542-2"/>
    </source>
</evidence>
<dbReference type="InterPro" id="IPR041354">
    <property type="entry name" value="4PPT_N"/>
</dbReference>
<comment type="function">
    <text evidence="1">Involved in the biosynthesis of the siderophore enterobactin (enterochelin), which is a macrocyclic trimeric lactone of N-(2,3-dihydroxybenzoyl)-serine. The serine trilactone serves as a scaffolding for the three catechol functionalities that provide hexadentate coordination for the tightly ligated iron(2+) atoms. Plays an essential role in the assembly of the enterobactin by catalyzing the transfer of the 4'-phosphopantetheine (Ppant) moiety from coenzyme A to the apo-domains of both EntB (ArCP domain) and EntF (PCP domain) to yield their holo-forms which make them competent for the activation of 2,3-dihydroxybenzoate (DHB) and L-serine, respectively.</text>
</comment>
<evidence type="ECO:0000256" key="7">
    <source>
        <dbReference type="ARBA" id="ARBA00023191"/>
    </source>
</evidence>
<feature type="binding site" evidence="12">
    <location>
        <position position="91"/>
    </location>
    <ligand>
        <name>CoA</name>
        <dbReference type="ChEBI" id="CHEBI:57287"/>
    </ligand>
</feature>
<evidence type="ECO:0000256" key="3">
    <source>
        <dbReference type="ARBA" id="ARBA00008342"/>
    </source>
</evidence>
<name>A0A1I4I1C3_9GAMM</name>
<sequence length="274" mass="29339">MLAIPAREDIASKRAPTQSAALPTHGRPRQNIAMPFSSPLPPCLSEPSEHWSLPLALPATALVSVDFDPARLHAADFGACGIAPIRGVAKRQTEYLAGRFCARAALLRLTGAPGIPAVGEDRAPQWPAGVVGSITHGAGRAAALVGHAGNWRGLGLDTETLLPAERALRLAEQILTPAELQRLPGTPEAQAWLTSLTFSLKESLFKALYPLVRRRFYFEHAELLDWSPAGQARLRLLEGLGPEWPAGSLLEGQFACEGERLLTLVAIPAEKPGR</sequence>
<comment type="pathway">
    <text evidence="2">Siderophore biosynthesis; enterobactin biosynthesis.</text>
</comment>
<accession>A0A1I4I1C3</accession>
<dbReference type="SUPFAM" id="SSF56214">
    <property type="entry name" value="4'-phosphopantetheinyl transferase"/>
    <property type="match status" value="1"/>
</dbReference>
<dbReference type="EMBL" id="FOSX01000135">
    <property type="protein sequence ID" value="SFL47753.1"/>
    <property type="molecule type" value="Genomic_DNA"/>
</dbReference>
<keyword evidence="18" id="KW-1185">Reference proteome</keyword>
<evidence type="ECO:0000313" key="18">
    <source>
        <dbReference type="Proteomes" id="UP000198861"/>
    </source>
</evidence>
<evidence type="ECO:0000256" key="6">
    <source>
        <dbReference type="ARBA" id="ARBA00022679"/>
    </source>
</evidence>
<dbReference type="PANTHER" id="PTHR38096">
    <property type="entry name" value="ENTEROBACTIN SYNTHASE COMPONENT D"/>
    <property type="match status" value="1"/>
</dbReference>
<comment type="catalytic activity">
    <reaction evidence="11">
        <text>apo-[peptidyl-carrier protein] + CoA = holo-[peptidyl-carrier protein] + adenosine 3',5'-bisphosphate + H(+)</text>
        <dbReference type="Rhea" id="RHEA:46228"/>
        <dbReference type="Rhea" id="RHEA-COMP:11479"/>
        <dbReference type="Rhea" id="RHEA-COMP:11480"/>
        <dbReference type="ChEBI" id="CHEBI:15378"/>
        <dbReference type="ChEBI" id="CHEBI:29999"/>
        <dbReference type="ChEBI" id="CHEBI:57287"/>
        <dbReference type="ChEBI" id="CHEBI:58343"/>
        <dbReference type="ChEBI" id="CHEBI:64479"/>
    </reaction>
</comment>
<comment type="catalytic activity">
    <reaction evidence="10">
        <text>apo-[aryl-carrier protein] + CoA = holo-[aryl-carrier protein] + adenosine 3',5'-bisphosphate + H(+)</text>
        <dbReference type="Rhea" id="RHEA:48404"/>
        <dbReference type="Rhea" id="RHEA-COMP:15903"/>
        <dbReference type="Rhea" id="RHEA-COMP:17557"/>
        <dbReference type="ChEBI" id="CHEBI:15378"/>
        <dbReference type="ChEBI" id="CHEBI:29999"/>
        <dbReference type="ChEBI" id="CHEBI:57287"/>
        <dbReference type="ChEBI" id="CHEBI:58343"/>
        <dbReference type="ChEBI" id="CHEBI:64479"/>
    </reaction>
</comment>
<feature type="binding site" evidence="13">
    <location>
        <position position="159"/>
    </location>
    <ligand>
        <name>Mg(2+)</name>
        <dbReference type="ChEBI" id="CHEBI:18420"/>
    </ligand>
</feature>
<evidence type="ECO:0000256" key="9">
    <source>
        <dbReference type="ARBA" id="ARBA00031996"/>
    </source>
</evidence>